<feature type="region of interest" description="Disordered" evidence="1">
    <location>
        <begin position="64"/>
        <end position="86"/>
    </location>
</feature>
<dbReference type="GO" id="GO:0016853">
    <property type="term" value="F:isomerase activity"/>
    <property type="evidence" value="ECO:0007669"/>
    <property type="project" value="UniProtKB-KW"/>
</dbReference>
<dbReference type="Proteomes" id="UP000668403">
    <property type="component" value="Unassembled WGS sequence"/>
</dbReference>
<sequence>MRRRTVPAVSAAVLLLAGVTGCSASGSAANDCDASFGPGAMSSSVEVTGGAGEGPRVQVPEGLTAEQSQRSLITDDGADGDRGDARVADDDTLVAVNLALFESGTGSELLSSPTWDADRGASFVLMDPEMENPLAESLRCAVAGDRVVAAFNPEDSALLAGQGTIAEGESIVGVIDVVTVDDLVASGKTRNLPSGFPAVVTDESGRPGVVLPPRPAPDGSRSADRIVGDGPEVEADDAVIAQVLAVGWNGTVDPQNNSWDTMAGQGGPKPIGTEDDIAASGATYRAELTGHTVGSQVVIVEGGENARVVVVDIVSVG</sequence>
<feature type="signal peptide" evidence="2">
    <location>
        <begin position="1"/>
        <end position="24"/>
    </location>
</feature>
<dbReference type="PROSITE" id="PS51257">
    <property type="entry name" value="PROKAR_LIPOPROTEIN"/>
    <property type="match status" value="1"/>
</dbReference>
<gene>
    <name evidence="3" type="ORF">J4H85_08195</name>
</gene>
<evidence type="ECO:0000256" key="2">
    <source>
        <dbReference type="SAM" id="SignalP"/>
    </source>
</evidence>
<comment type="caution">
    <text evidence="3">The sequence shown here is derived from an EMBL/GenBank/DDBJ whole genome shotgun (WGS) entry which is preliminary data.</text>
</comment>
<keyword evidence="3" id="KW-0413">Isomerase</keyword>
<evidence type="ECO:0000313" key="3">
    <source>
        <dbReference type="EMBL" id="MBO2989968.1"/>
    </source>
</evidence>
<organism evidence="3 4">
    <name type="scientific">Leucobacter tardus</name>
    <dbReference type="NCBI Taxonomy" id="501483"/>
    <lineage>
        <taxon>Bacteria</taxon>
        <taxon>Bacillati</taxon>
        <taxon>Actinomycetota</taxon>
        <taxon>Actinomycetes</taxon>
        <taxon>Micrococcales</taxon>
        <taxon>Microbacteriaceae</taxon>
        <taxon>Leucobacter</taxon>
    </lineage>
</organism>
<keyword evidence="4" id="KW-1185">Reference proteome</keyword>
<reference evidence="3" key="1">
    <citation type="submission" date="2021-03" db="EMBL/GenBank/DDBJ databases">
        <title>Leucobacter chromiisoli sp. nov., isolated from chromium-containing soil of chemical plant.</title>
        <authorList>
            <person name="Xu Z."/>
        </authorList>
    </citation>
    <scope>NUCLEOTIDE SEQUENCE</scope>
    <source>
        <strain evidence="3">K 70/01</strain>
    </source>
</reference>
<feature type="chain" id="PRO_5039522982" evidence="2">
    <location>
        <begin position="25"/>
        <end position="317"/>
    </location>
</feature>
<feature type="region of interest" description="Disordered" evidence="1">
    <location>
        <begin position="196"/>
        <end position="223"/>
    </location>
</feature>
<keyword evidence="2" id="KW-0732">Signal</keyword>
<dbReference type="EMBL" id="JAGFBF010000005">
    <property type="protein sequence ID" value="MBO2989968.1"/>
    <property type="molecule type" value="Genomic_DNA"/>
</dbReference>
<proteinExistence type="predicted"/>
<dbReference type="AlphaFoldDB" id="A0A939TMZ1"/>
<evidence type="ECO:0000256" key="1">
    <source>
        <dbReference type="SAM" id="MobiDB-lite"/>
    </source>
</evidence>
<evidence type="ECO:0000313" key="4">
    <source>
        <dbReference type="Proteomes" id="UP000668403"/>
    </source>
</evidence>
<protein>
    <submittedName>
        <fullName evidence="3">Peptidylprolyl isomerase</fullName>
    </submittedName>
</protein>
<name>A0A939TMZ1_9MICO</name>
<accession>A0A939TMZ1</accession>